<accession>A0A2P6SKE7</accession>
<dbReference type="Gramene" id="PRQ59146">
    <property type="protein sequence ID" value="PRQ59146"/>
    <property type="gene ID" value="RchiOBHm_Chr1g0366941"/>
</dbReference>
<dbReference type="EMBL" id="PDCK01000039">
    <property type="protein sequence ID" value="PRQ59146.1"/>
    <property type="molecule type" value="Genomic_DNA"/>
</dbReference>
<comment type="caution">
    <text evidence="1">The sequence shown here is derived from an EMBL/GenBank/DDBJ whole genome shotgun (WGS) entry which is preliminary data.</text>
</comment>
<organism evidence="1 2">
    <name type="scientific">Rosa chinensis</name>
    <name type="common">China rose</name>
    <dbReference type="NCBI Taxonomy" id="74649"/>
    <lineage>
        <taxon>Eukaryota</taxon>
        <taxon>Viridiplantae</taxon>
        <taxon>Streptophyta</taxon>
        <taxon>Embryophyta</taxon>
        <taxon>Tracheophyta</taxon>
        <taxon>Spermatophyta</taxon>
        <taxon>Magnoliopsida</taxon>
        <taxon>eudicotyledons</taxon>
        <taxon>Gunneridae</taxon>
        <taxon>Pentapetalae</taxon>
        <taxon>rosids</taxon>
        <taxon>fabids</taxon>
        <taxon>Rosales</taxon>
        <taxon>Rosaceae</taxon>
        <taxon>Rosoideae</taxon>
        <taxon>Rosoideae incertae sedis</taxon>
        <taxon>Rosa</taxon>
    </lineage>
</organism>
<name>A0A2P6SKE7_ROSCH</name>
<evidence type="ECO:0000313" key="2">
    <source>
        <dbReference type="Proteomes" id="UP000238479"/>
    </source>
</evidence>
<dbReference type="Proteomes" id="UP000238479">
    <property type="component" value="Chromosome 1"/>
</dbReference>
<sequence>MLLLSSLGPSCDAMWPYLFHDHTARPHTYIPIHTPCPRFIRENPSRTVPHTPKQRQPLSFLLHFSSFLSILF</sequence>
<evidence type="ECO:0000313" key="1">
    <source>
        <dbReference type="EMBL" id="PRQ59146.1"/>
    </source>
</evidence>
<gene>
    <name evidence="1" type="ORF">RchiOBHm_Chr1g0366941</name>
</gene>
<reference evidence="1 2" key="1">
    <citation type="journal article" date="2018" name="Nat. Genet.">
        <title>The Rosa genome provides new insights in the design of modern roses.</title>
        <authorList>
            <person name="Bendahmane M."/>
        </authorList>
    </citation>
    <scope>NUCLEOTIDE SEQUENCE [LARGE SCALE GENOMIC DNA]</scope>
    <source>
        <strain evidence="2">cv. Old Blush</strain>
    </source>
</reference>
<protein>
    <submittedName>
        <fullName evidence="1">Uncharacterized protein</fullName>
    </submittedName>
</protein>
<proteinExistence type="predicted"/>
<keyword evidence="2" id="KW-1185">Reference proteome</keyword>
<dbReference type="AlphaFoldDB" id="A0A2P6SKE7"/>